<dbReference type="InterPro" id="IPR014036">
    <property type="entry name" value="DeoR-like_C"/>
</dbReference>
<dbReference type="Pfam" id="PF08220">
    <property type="entry name" value="HTH_DeoR"/>
    <property type="match status" value="1"/>
</dbReference>
<dbReference type="SMART" id="SM00420">
    <property type="entry name" value="HTH_DEOR"/>
    <property type="match status" value="1"/>
</dbReference>
<gene>
    <name evidence="6" type="ORF">FJU08_16795</name>
</gene>
<dbReference type="RefSeq" id="WP_141150191.1">
    <property type="nucleotide sequence ID" value="NZ_VHLG01000012.1"/>
</dbReference>
<evidence type="ECO:0000259" key="5">
    <source>
        <dbReference type="PROSITE" id="PS51000"/>
    </source>
</evidence>
<reference evidence="6 7" key="1">
    <citation type="submission" date="2019-06" db="EMBL/GenBank/DDBJ databases">
        <authorList>
            <person name="Li M."/>
        </authorList>
    </citation>
    <scope>NUCLEOTIDE SEQUENCE [LARGE SCALE GENOMIC DNA]</scope>
    <source>
        <strain evidence="6 7">BGMRC2036</strain>
    </source>
</reference>
<keyword evidence="3" id="KW-0238">DNA-binding</keyword>
<proteinExistence type="predicted"/>
<evidence type="ECO:0000256" key="1">
    <source>
        <dbReference type="ARBA" id="ARBA00022491"/>
    </source>
</evidence>
<keyword evidence="7" id="KW-1185">Reference proteome</keyword>
<dbReference type="InterPro" id="IPR001034">
    <property type="entry name" value="DeoR_HTH"/>
</dbReference>
<accession>A0A506U274</accession>
<feature type="domain" description="HTH deoR-type" evidence="5">
    <location>
        <begin position="6"/>
        <end position="61"/>
    </location>
</feature>
<keyword evidence="1" id="KW-0678">Repressor</keyword>
<evidence type="ECO:0000256" key="2">
    <source>
        <dbReference type="ARBA" id="ARBA00023015"/>
    </source>
</evidence>
<dbReference type="EMBL" id="VHLG01000012">
    <property type="protein sequence ID" value="TPW28472.1"/>
    <property type="molecule type" value="Genomic_DNA"/>
</dbReference>
<comment type="caution">
    <text evidence="6">The sequence shown here is derived from an EMBL/GenBank/DDBJ whole genome shotgun (WGS) entry which is preliminary data.</text>
</comment>
<dbReference type="PROSITE" id="PS00894">
    <property type="entry name" value="HTH_DEOR_1"/>
    <property type="match status" value="1"/>
</dbReference>
<dbReference type="SUPFAM" id="SSF46785">
    <property type="entry name" value="Winged helix' DNA-binding domain"/>
    <property type="match status" value="1"/>
</dbReference>
<dbReference type="SUPFAM" id="SSF100950">
    <property type="entry name" value="NagB/RpiA/CoA transferase-like"/>
    <property type="match status" value="1"/>
</dbReference>
<dbReference type="AlphaFoldDB" id="A0A506U274"/>
<dbReference type="GO" id="GO:0003700">
    <property type="term" value="F:DNA-binding transcription factor activity"/>
    <property type="evidence" value="ECO:0007669"/>
    <property type="project" value="InterPro"/>
</dbReference>
<evidence type="ECO:0000256" key="3">
    <source>
        <dbReference type="ARBA" id="ARBA00023125"/>
    </source>
</evidence>
<dbReference type="InterPro" id="IPR036390">
    <property type="entry name" value="WH_DNA-bd_sf"/>
</dbReference>
<evidence type="ECO:0000256" key="4">
    <source>
        <dbReference type="ARBA" id="ARBA00023163"/>
    </source>
</evidence>
<keyword evidence="2" id="KW-0805">Transcription regulation</keyword>
<evidence type="ECO:0000313" key="7">
    <source>
        <dbReference type="Proteomes" id="UP000318801"/>
    </source>
</evidence>
<dbReference type="PRINTS" id="PR00037">
    <property type="entry name" value="HTHLACR"/>
</dbReference>
<dbReference type="InterPro" id="IPR018356">
    <property type="entry name" value="Tscrpt_reg_HTH_DeoR_CS"/>
</dbReference>
<dbReference type="InterPro" id="IPR036388">
    <property type="entry name" value="WH-like_DNA-bd_sf"/>
</dbReference>
<keyword evidence="4" id="KW-0804">Transcription</keyword>
<name>A0A506U274_9HYPH</name>
<dbReference type="Proteomes" id="UP000318801">
    <property type="component" value="Unassembled WGS sequence"/>
</dbReference>
<dbReference type="InterPro" id="IPR037171">
    <property type="entry name" value="NagB/RpiA_transferase-like"/>
</dbReference>
<protein>
    <submittedName>
        <fullName evidence="6">DeoR/GlpR transcriptional regulator</fullName>
    </submittedName>
</protein>
<dbReference type="Pfam" id="PF00455">
    <property type="entry name" value="DeoRC"/>
    <property type="match status" value="1"/>
</dbReference>
<dbReference type="InterPro" id="IPR050313">
    <property type="entry name" value="Carb_Metab_HTH_regulators"/>
</dbReference>
<evidence type="ECO:0000313" key="6">
    <source>
        <dbReference type="EMBL" id="TPW28472.1"/>
    </source>
</evidence>
<dbReference type="SMART" id="SM01134">
    <property type="entry name" value="DeoRC"/>
    <property type="match status" value="1"/>
</dbReference>
<dbReference type="Gene3D" id="1.10.10.10">
    <property type="entry name" value="Winged helix-like DNA-binding domain superfamily/Winged helix DNA-binding domain"/>
    <property type="match status" value="1"/>
</dbReference>
<dbReference type="GO" id="GO:0003677">
    <property type="term" value="F:DNA binding"/>
    <property type="evidence" value="ECO:0007669"/>
    <property type="project" value="UniProtKB-KW"/>
</dbReference>
<organism evidence="6 7">
    <name type="scientific">Martelella alba</name>
    <dbReference type="NCBI Taxonomy" id="2590451"/>
    <lineage>
        <taxon>Bacteria</taxon>
        <taxon>Pseudomonadati</taxon>
        <taxon>Pseudomonadota</taxon>
        <taxon>Alphaproteobacteria</taxon>
        <taxon>Hyphomicrobiales</taxon>
        <taxon>Aurantimonadaceae</taxon>
        <taxon>Martelella</taxon>
    </lineage>
</organism>
<dbReference type="PROSITE" id="PS51000">
    <property type="entry name" value="HTH_DEOR_2"/>
    <property type="match status" value="1"/>
</dbReference>
<dbReference type="PANTHER" id="PTHR30363:SF4">
    <property type="entry name" value="GLYCEROL-3-PHOSPHATE REGULON REPRESSOR"/>
    <property type="match status" value="1"/>
</dbReference>
<dbReference type="PANTHER" id="PTHR30363">
    <property type="entry name" value="HTH-TYPE TRANSCRIPTIONAL REGULATOR SRLR-RELATED"/>
    <property type="match status" value="1"/>
</dbReference>
<sequence>MNDILMRERQTAIMQRLSQAGRVIAADLAADFAVSEDTIRRDLRELAARGLCERVYGGALPVAPSSGRLGRREHENSDAKALLGRAIAAEIKPGMSVFLDASSTNIAAARAMADTDVTLITNAPAIAAALDAHAAVSVIMIGGVIHRTIGGAVDAKAVSELSQFHFDLCVLGACGVDIEAGVTCFHYDDALFKRAAAARADRMIAAITADKIATRAPHAVTALTALDGLIVDPALDGETCAALRSAGARLISAGRETAP</sequence>
<dbReference type="OrthoDB" id="9797223at2"/>